<comment type="caution">
    <text evidence="1">The sequence shown here is derived from an EMBL/GenBank/DDBJ whole genome shotgun (WGS) entry which is preliminary data.</text>
</comment>
<reference evidence="1 2" key="1">
    <citation type="submission" date="2007-06" db="EMBL/GenBank/DDBJ databases">
        <authorList>
            <person name="Green D."/>
            <person name="Ferriera S."/>
            <person name="Johnson J."/>
            <person name="Kravitz S."/>
            <person name="Beeson K."/>
            <person name="Sutton G."/>
            <person name="Rogers Y.-H."/>
            <person name="Friedman R."/>
            <person name="Frazier M."/>
            <person name="Venter J.C."/>
        </authorList>
    </citation>
    <scope>NUCLEOTIDE SEQUENCE [LARGE SCALE GENOMIC DNA]</scope>
    <source>
        <strain evidence="1 2">DG893</strain>
    </source>
</reference>
<evidence type="ECO:0000313" key="1">
    <source>
        <dbReference type="EMBL" id="EDM46223.1"/>
    </source>
</evidence>
<dbReference type="InterPro" id="IPR003749">
    <property type="entry name" value="ThiS/MoaD-like"/>
</dbReference>
<dbReference type="CDD" id="cd00565">
    <property type="entry name" value="Ubl_ThiS"/>
    <property type="match status" value="1"/>
</dbReference>
<dbReference type="Gene3D" id="3.10.20.30">
    <property type="match status" value="1"/>
</dbReference>
<dbReference type="PANTHER" id="PTHR34472:SF1">
    <property type="entry name" value="SULFUR CARRIER PROTEIN THIS"/>
    <property type="match status" value="1"/>
</dbReference>
<accession>A6F4Q9</accession>
<dbReference type="Proteomes" id="UP000005856">
    <property type="component" value="Unassembled WGS sequence"/>
</dbReference>
<dbReference type="Pfam" id="PF02597">
    <property type="entry name" value="ThiS"/>
    <property type="match status" value="1"/>
</dbReference>
<dbReference type="STRING" id="443152.MDG893_04954"/>
<dbReference type="PANTHER" id="PTHR34472">
    <property type="entry name" value="SULFUR CARRIER PROTEIN THIS"/>
    <property type="match status" value="1"/>
</dbReference>
<name>A6F4Q9_9GAMM</name>
<dbReference type="eggNOG" id="COG2104">
    <property type="taxonomic scope" value="Bacteria"/>
</dbReference>
<dbReference type="NCBIfam" id="TIGR01683">
    <property type="entry name" value="thiS"/>
    <property type="match status" value="1"/>
</dbReference>
<dbReference type="InterPro" id="IPR016155">
    <property type="entry name" value="Mopterin_synth/thiamin_S_b"/>
</dbReference>
<organism evidence="1 2">
    <name type="scientific">Marinobacter algicola DG893</name>
    <dbReference type="NCBI Taxonomy" id="443152"/>
    <lineage>
        <taxon>Bacteria</taxon>
        <taxon>Pseudomonadati</taxon>
        <taxon>Pseudomonadota</taxon>
        <taxon>Gammaproteobacteria</taxon>
        <taxon>Pseudomonadales</taxon>
        <taxon>Marinobacteraceae</taxon>
        <taxon>Marinobacter</taxon>
    </lineage>
</organism>
<dbReference type="InterPro" id="IPR010035">
    <property type="entry name" value="Thi_S"/>
</dbReference>
<protein>
    <submittedName>
        <fullName evidence="1">Sulfur carrier protein ThiS</fullName>
    </submittedName>
</protein>
<dbReference type="AlphaFoldDB" id="A6F4Q9"/>
<dbReference type="EMBL" id="ABCP01000047">
    <property type="protein sequence ID" value="EDM46223.1"/>
    <property type="molecule type" value="Genomic_DNA"/>
</dbReference>
<dbReference type="SUPFAM" id="SSF54285">
    <property type="entry name" value="MoaD/ThiS"/>
    <property type="match status" value="1"/>
</dbReference>
<sequence>MFKAGNVMQVQVNGDAMELPEEVTVAVLIERMALVGKRFAVEVNEDIVPRSQHATFSLNEGDKVEVVHAIGGG</sequence>
<proteinExistence type="predicted"/>
<evidence type="ECO:0000313" key="2">
    <source>
        <dbReference type="Proteomes" id="UP000005856"/>
    </source>
</evidence>
<dbReference type="InterPro" id="IPR012675">
    <property type="entry name" value="Beta-grasp_dom_sf"/>
</dbReference>
<keyword evidence="2" id="KW-1185">Reference proteome</keyword>
<gene>
    <name evidence="1" type="ORF">MDG893_04954</name>
</gene>